<dbReference type="GO" id="GO:0008677">
    <property type="term" value="F:2-dehydropantoate 2-reductase activity"/>
    <property type="evidence" value="ECO:0007669"/>
    <property type="project" value="InterPro"/>
</dbReference>
<evidence type="ECO:0000259" key="5">
    <source>
        <dbReference type="Pfam" id="PF08546"/>
    </source>
</evidence>
<name>A0A8J5QVC0_9ASCO</name>
<organism evidence="6 7">
    <name type="scientific">[Candida] subhashii</name>
    <dbReference type="NCBI Taxonomy" id="561895"/>
    <lineage>
        <taxon>Eukaryota</taxon>
        <taxon>Fungi</taxon>
        <taxon>Dikarya</taxon>
        <taxon>Ascomycota</taxon>
        <taxon>Saccharomycotina</taxon>
        <taxon>Pichiomycetes</taxon>
        <taxon>Debaryomycetaceae</taxon>
        <taxon>Spathaspora</taxon>
    </lineage>
</organism>
<feature type="domain" description="Ketopantoate reductase N-terminal" evidence="4">
    <location>
        <begin position="11"/>
        <end position="167"/>
    </location>
</feature>
<dbReference type="EMBL" id="JAGSYN010000007">
    <property type="protein sequence ID" value="KAG7666384.1"/>
    <property type="molecule type" value="Genomic_DNA"/>
</dbReference>
<keyword evidence="2" id="KW-0521">NADP</keyword>
<dbReference type="OrthoDB" id="73846at2759"/>
<dbReference type="GO" id="GO:0005739">
    <property type="term" value="C:mitochondrion"/>
    <property type="evidence" value="ECO:0007669"/>
    <property type="project" value="TreeGrafter"/>
</dbReference>
<dbReference type="PANTHER" id="PTHR43765:SF2">
    <property type="entry name" value="2-DEHYDROPANTOATE 2-REDUCTASE"/>
    <property type="match status" value="1"/>
</dbReference>
<evidence type="ECO:0000256" key="2">
    <source>
        <dbReference type="ARBA" id="ARBA00022857"/>
    </source>
</evidence>
<evidence type="ECO:0000256" key="1">
    <source>
        <dbReference type="ARBA" id="ARBA00007870"/>
    </source>
</evidence>
<dbReference type="InterPro" id="IPR013332">
    <property type="entry name" value="KPR_N"/>
</dbReference>
<sequence>MLRVTRPLKAYVLGPGAIGTLVAHDLKKEFKEMLDVTLLCRLNAIHDGNLNLVRYQRGNIERSTEVASLMYPSSNQLKLSTFEIENMLITTKTYITPLALEPYLRALNEDSNVLLLQNGMGVVEMLDEMWIGKRPNLYQAITTHGAYKQGKEVVHSAQGTITIAKLPKPGMYGMERDTDEEIPDFINMILNTKSLRARMVPYEKFLVLQAEKFVANCCINPLTAIFDVNNGSLLYTDHIVKIMRSIIKEAVLVLNAEFEELRNSSEAQILLNQDRLLSNVIALCKDTEANSSSMRQDIRQLKEPELRSLNSQVVEWGYKHRIGTPANRMIAQIVTAKLDLHKALDRKSSDEALEI</sequence>
<accession>A0A8J5QVC0</accession>
<evidence type="ECO:0000259" key="4">
    <source>
        <dbReference type="Pfam" id="PF02558"/>
    </source>
</evidence>
<dbReference type="GO" id="GO:0015940">
    <property type="term" value="P:pantothenate biosynthetic process"/>
    <property type="evidence" value="ECO:0007669"/>
    <property type="project" value="InterPro"/>
</dbReference>
<dbReference type="GO" id="GO:0050661">
    <property type="term" value="F:NADP binding"/>
    <property type="evidence" value="ECO:0007669"/>
    <property type="project" value="TreeGrafter"/>
</dbReference>
<keyword evidence="3" id="KW-0560">Oxidoreductase</keyword>
<dbReference type="AlphaFoldDB" id="A0A8J5QVC0"/>
<reference evidence="6 7" key="1">
    <citation type="journal article" date="2021" name="DNA Res.">
        <title>Genome analysis of Candida subhashii reveals its hybrid nature and dual mitochondrial genome conformations.</title>
        <authorList>
            <person name="Mixao V."/>
            <person name="Hegedusova E."/>
            <person name="Saus E."/>
            <person name="Pryszcz L.P."/>
            <person name="Cillingova A."/>
            <person name="Nosek J."/>
            <person name="Gabaldon T."/>
        </authorList>
    </citation>
    <scope>NUCLEOTIDE SEQUENCE [LARGE SCALE GENOMIC DNA]</scope>
    <source>
        <strain evidence="6 7">CBS 10753</strain>
    </source>
</reference>
<protein>
    <submittedName>
        <fullName evidence="6">PAN5</fullName>
    </submittedName>
</protein>
<dbReference type="InterPro" id="IPR003710">
    <property type="entry name" value="ApbA"/>
</dbReference>
<comment type="similarity">
    <text evidence="1">Belongs to the ketopantoate reductase family.</text>
</comment>
<evidence type="ECO:0000256" key="3">
    <source>
        <dbReference type="ARBA" id="ARBA00023002"/>
    </source>
</evidence>
<dbReference type="NCBIfam" id="TIGR00745">
    <property type="entry name" value="apbA_panE"/>
    <property type="match status" value="1"/>
</dbReference>
<dbReference type="Pfam" id="PF02558">
    <property type="entry name" value="ApbA"/>
    <property type="match status" value="1"/>
</dbReference>
<feature type="domain" description="Ketopantoate reductase C-terminal" evidence="5">
    <location>
        <begin position="209"/>
        <end position="337"/>
    </location>
</feature>
<dbReference type="PANTHER" id="PTHR43765">
    <property type="entry name" value="2-DEHYDROPANTOATE 2-REDUCTASE-RELATED"/>
    <property type="match status" value="1"/>
</dbReference>
<dbReference type="GeneID" id="73466881"/>
<dbReference type="RefSeq" id="XP_049266612.1">
    <property type="nucleotide sequence ID" value="XM_049410454.1"/>
</dbReference>
<dbReference type="Proteomes" id="UP000694255">
    <property type="component" value="Unassembled WGS sequence"/>
</dbReference>
<dbReference type="Pfam" id="PF08546">
    <property type="entry name" value="ApbA_C"/>
    <property type="match status" value="1"/>
</dbReference>
<evidence type="ECO:0000313" key="7">
    <source>
        <dbReference type="Proteomes" id="UP000694255"/>
    </source>
</evidence>
<proteinExistence type="inferred from homology"/>
<dbReference type="InterPro" id="IPR050838">
    <property type="entry name" value="Ketopantoate_reductase"/>
</dbReference>
<dbReference type="InterPro" id="IPR013752">
    <property type="entry name" value="KPA_reductase"/>
</dbReference>
<keyword evidence="7" id="KW-1185">Reference proteome</keyword>
<evidence type="ECO:0000313" key="6">
    <source>
        <dbReference type="EMBL" id="KAG7666384.1"/>
    </source>
</evidence>
<comment type="caution">
    <text evidence="6">The sequence shown here is derived from an EMBL/GenBank/DDBJ whole genome shotgun (WGS) entry which is preliminary data.</text>
</comment>
<gene>
    <name evidence="6" type="ORF">J8A68_000080</name>
</gene>